<evidence type="ECO:0000313" key="2">
    <source>
        <dbReference type="Proteomes" id="UP001154114"/>
    </source>
</evidence>
<evidence type="ECO:0000313" key="1">
    <source>
        <dbReference type="EMBL" id="CAD0206462.1"/>
    </source>
</evidence>
<name>A0A9N8KYM5_CHRIL</name>
<proteinExistence type="predicted"/>
<gene>
    <name evidence="1" type="ORF">CINC_LOCUS8754</name>
</gene>
<organism evidence="1 2">
    <name type="scientific">Chrysodeixis includens</name>
    <name type="common">Soybean looper</name>
    <name type="synonym">Pseudoplusia includens</name>
    <dbReference type="NCBI Taxonomy" id="689277"/>
    <lineage>
        <taxon>Eukaryota</taxon>
        <taxon>Metazoa</taxon>
        <taxon>Ecdysozoa</taxon>
        <taxon>Arthropoda</taxon>
        <taxon>Hexapoda</taxon>
        <taxon>Insecta</taxon>
        <taxon>Pterygota</taxon>
        <taxon>Neoptera</taxon>
        <taxon>Endopterygota</taxon>
        <taxon>Lepidoptera</taxon>
        <taxon>Glossata</taxon>
        <taxon>Ditrysia</taxon>
        <taxon>Noctuoidea</taxon>
        <taxon>Noctuidae</taxon>
        <taxon>Plusiinae</taxon>
        <taxon>Chrysodeixis</taxon>
    </lineage>
</organism>
<keyword evidence="2" id="KW-1185">Reference proteome</keyword>
<accession>A0A9N8KYM5</accession>
<dbReference type="Proteomes" id="UP001154114">
    <property type="component" value="Chromosome 28"/>
</dbReference>
<dbReference type="EMBL" id="LR824031">
    <property type="protein sequence ID" value="CAD0206462.1"/>
    <property type="molecule type" value="Genomic_DNA"/>
</dbReference>
<dbReference type="AlphaFoldDB" id="A0A9N8KYM5"/>
<protein>
    <submittedName>
        <fullName evidence="1">Uncharacterized protein</fullName>
    </submittedName>
</protein>
<sequence length="112" mass="11828">MVLAHCGLPQSLARETSDDGLAGGTRRLRLLRRVRGGDAARRIIQPARLAAAPEQPERLTAGRKAVRPYHAVSCINRCAAYRNGTPQCGQPLVSFRPKGLATASSGAGRGAV</sequence>
<reference evidence="1" key="1">
    <citation type="submission" date="2021-12" db="EMBL/GenBank/DDBJ databases">
        <authorList>
            <person name="King R."/>
        </authorList>
    </citation>
    <scope>NUCLEOTIDE SEQUENCE</scope>
</reference>